<keyword evidence="2" id="KW-1185">Reference proteome</keyword>
<dbReference type="AlphaFoldDB" id="A0A6N6JI87"/>
<protein>
    <submittedName>
        <fullName evidence="1">Uncharacterized protein</fullName>
    </submittedName>
</protein>
<sequence>MLKAPLIFGTFPPKSKRIRREKNIKYFYIYDLNRLFWFHQHYVFFVKIRPEHQFDTLLNTVFSAETV</sequence>
<proteinExistence type="predicted"/>
<gene>
    <name evidence="1" type="ORF">KIN_28980</name>
</gene>
<comment type="caution">
    <text evidence="1">The sequence shown here is derived from an EMBL/GenBank/DDBJ whole genome shotgun (WGS) entry which is preliminary data.</text>
</comment>
<reference evidence="1 2" key="1">
    <citation type="submission" date="2019-12" db="EMBL/GenBank/DDBJ databases">
        <title>Litoreibacter badius sp. nov., a novel bacteriochlorophyll a-containing bacterium in the genus Litoreibacter.</title>
        <authorList>
            <person name="Kanamuro M."/>
            <person name="Takabe Y."/>
            <person name="Mori K."/>
            <person name="Takaichi S."/>
            <person name="Hanada S."/>
        </authorList>
    </citation>
    <scope>NUCLEOTIDE SEQUENCE [LARGE SCALE GENOMIC DNA]</scope>
    <source>
        <strain evidence="1 2">K6</strain>
    </source>
</reference>
<accession>A0A6N6JI87</accession>
<name>A0A6N6JI87_9RHOB</name>
<dbReference type="Proteomes" id="UP000436822">
    <property type="component" value="Unassembled WGS sequence"/>
</dbReference>
<evidence type="ECO:0000313" key="2">
    <source>
        <dbReference type="Proteomes" id="UP000436822"/>
    </source>
</evidence>
<dbReference type="EMBL" id="BLJE01000003">
    <property type="protein sequence ID" value="GFE65824.1"/>
    <property type="molecule type" value="Genomic_DNA"/>
</dbReference>
<organism evidence="1 2">
    <name type="scientific">Litoreibacter roseus</name>
    <dbReference type="NCBI Taxonomy" id="2601869"/>
    <lineage>
        <taxon>Bacteria</taxon>
        <taxon>Pseudomonadati</taxon>
        <taxon>Pseudomonadota</taxon>
        <taxon>Alphaproteobacteria</taxon>
        <taxon>Rhodobacterales</taxon>
        <taxon>Roseobacteraceae</taxon>
        <taxon>Litoreibacter</taxon>
    </lineage>
</organism>
<evidence type="ECO:0000313" key="1">
    <source>
        <dbReference type="EMBL" id="GFE65824.1"/>
    </source>
</evidence>